<feature type="region of interest" description="Disordered" evidence="1">
    <location>
        <begin position="54"/>
        <end position="82"/>
    </location>
</feature>
<dbReference type="EMBL" id="CP016043">
    <property type="protein sequence ID" value="AOV96779.1"/>
    <property type="molecule type" value="Genomic_DNA"/>
</dbReference>
<evidence type="ECO:0000313" key="2">
    <source>
        <dbReference type="EMBL" id="AOV96779.1"/>
    </source>
</evidence>
<sequence>MAAYLPNIIELDDACTVVVKRITSLESDGVGRQQKQAYATRRVVKRVPLESVIGSDRGRGRENNAGGAYSDQYAYDAQRRRM</sequence>
<name>A0ABM6EIP4_9GAMM</name>
<accession>A0ABM6EIP4</accession>
<dbReference type="Proteomes" id="UP000175893">
    <property type="component" value="Chromosome"/>
</dbReference>
<organism evidence="2 3">
    <name type="scientific">Edwardsiella hoshinae</name>
    <dbReference type="NCBI Taxonomy" id="93378"/>
    <lineage>
        <taxon>Bacteria</taxon>
        <taxon>Pseudomonadati</taxon>
        <taxon>Pseudomonadota</taxon>
        <taxon>Gammaproteobacteria</taxon>
        <taxon>Enterobacterales</taxon>
        <taxon>Hafniaceae</taxon>
        <taxon>Edwardsiella</taxon>
    </lineage>
</organism>
<proteinExistence type="predicted"/>
<evidence type="ECO:0000256" key="1">
    <source>
        <dbReference type="SAM" id="MobiDB-lite"/>
    </source>
</evidence>
<reference evidence="2 3" key="1">
    <citation type="submission" date="2016-06" db="EMBL/GenBank/DDBJ databases">
        <title>Complete genome sequence of Edwardsiella hoshinae ATCC 35051.</title>
        <authorList>
            <person name="Reichley S.R."/>
            <person name="Waldbieser G.C."/>
            <person name="Lawrence M.L."/>
            <person name="Griffin M.J."/>
        </authorList>
    </citation>
    <scope>NUCLEOTIDE SEQUENCE [LARGE SCALE GENOMIC DNA]</scope>
    <source>
        <strain evidence="2 3">ATCC 35051</strain>
    </source>
</reference>
<gene>
    <name evidence="2" type="ORF">A9798_07290</name>
</gene>
<evidence type="ECO:0000313" key="3">
    <source>
        <dbReference type="Proteomes" id="UP000175893"/>
    </source>
</evidence>
<protein>
    <submittedName>
        <fullName evidence="2">Uncharacterized protein</fullName>
    </submittedName>
</protein>
<keyword evidence="3" id="KW-1185">Reference proteome</keyword>